<dbReference type="OrthoDB" id="8482169at2"/>
<protein>
    <submittedName>
        <fullName evidence="1">Uncharacterized protein</fullName>
    </submittedName>
</protein>
<dbReference type="Proteomes" id="UP000324252">
    <property type="component" value="Unassembled WGS sequence"/>
</dbReference>
<accession>A0A1H0NBP3</accession>
<dbReference type="AlphaFoldDB" id="A0A1H0NBP3"/>
<organism evidence="1 2">
    <name type="scientific">Lutimaribacter pacificus</name>
    <dbReference type="NCBI Taxonomy" id="391948"/>
    <lineage>
        <taxon>Bacteria</taxon>
        <taxon>Pseudomonadati</taxon>
        <taxon>Pseudomonadota</taxon>
        <taxon>Alphaproteobacteria</taxon>
        <taxon>Rhodobacterales</taxon>
        <taxon>Roseobacteraceae</taxon>
        <taxon>Lutimaribacter</taxon>
    </lineage>
</organism>
<proteinExistence type="predicted"/>
<keyword evidence="2" id="KW-1185">Reference proteome</keyword>
<sequence length="238" mass="26107">MRFGLVCEGATDFITVANFLSKALSDRGVSADFIDLQPGLDKTSEMNCGWSNALLWLKNNNLKQRQVSILGRGLFSGRLASKKCDAIIISLDSDCAADEGFLNFCKKHAEEIPEGLSHIDTVKRAIVNFSELSLEGAKAEKHVICAALHNSESWCVGVLPDDPERQVEQIPIEETNALLLAALSALPNAVLVDEGRRIKDRALRNDFCQANLGKIDHLIRRSGSFNQMLDDAREIAVA</sequence>
<reference evidence="1 2" key="1">
    <citation type="submission" date="2016-11" db="EMBL/GenBank/DDBJ databases">
        <authorList>
            <person name="Varghese N."/>
            <person name="Submissions S."/>
        </authorList>
    </citation>
    <scope>NUCLEOTIDE SEQUENCE [LARGE SCALE GENOMIC DNA]</scope>
    <source>
        <strain evidence="1 2">DSM 29620</strain>
    </source>
</reference>
<name>A0A1H0NBP3_9RHOB</name>
<dbReference type="RefSeq" id="WP_149789613.1">
    <property type="nucleotide sequence ID" value="NZ_FNIO01000012.1"/>
</dbReference>
<gene>
    <name evidence="1" type="ORF">SAMN05444142_1114</name>
</gene>
<evidence type="ECO:0000313" key="1">
    <source>
        <dbReference type="EMBL" id="SHK84853.1"/>
    </source>
</evidence>
<evidence type="ECO:0000313" key="2">
    <source>
        <dbReference type="Proteomes" id="UP000324252"/>
    </source>
</evidence>
<dbReference type="EMBL" id="FQZZ01000011">
    <property type="protein sequence ID" value="SHK84853.1"/>
    <property type="molecule type" value="Genomic_DNA"/>
</dbReference>